<name>W2V082_9RICK</name>
<dbReference type="AlphaFoldDB" id="W2V082"/>
<protein>
    <submittedName>
        <fullName evidence="2">Uncharacterized protein</fullName>
    </submittedName>
</protein>
<sequence length="71" mass="8292">MMKDLVQSSRVNMLYTPGSKPHSDRLTKCKNKQVQHMSEELMEKKVKGHIVDRHILHVSVHATNMHNTIRM</sequence>
<evidence type="ECO:0000256" key="1">
    <source>
        <dbReference type="SAM" id="MobiDB-lite"/>
    </source>
</evidence>
<feature type="region of interest" description="Disordered" evidence="1">
    <location>
        <begin position="1"/>
        <end position="27"/>
    </location>
</feature>
<keyword evidence="3" id="KW-1185">Reference proteome</keyword>
<feature type="compositionally biased region" description="Polar residues" evidence="1">
    <location>
        <begin position="1"/>
        <end position="11"/>
    </location>
</feature>
<gene>
    <name evidence="2" type="ORF">P857_819</name>
</gene>
<comment type="caution">
    <text evidence="2">The sequence shown here is derived from an EMBL/GenBank/DDBJ whole genome shotgun (WGS) entry which is preliminary data.</text>
</comment>
<dbReference type="EMBL" id="AXCJ01000001">
    <property type="protein sequence ID" value="ETO91649.1"/>
    <property type="molecule type" value="Genomic_DNA"/>
</dbReference>
<dbReference type="Proteomes" id="UP000018951">
    <property type="component" value="Unassembled WGS sequence"/>
</dbReference>
<organism evidence="2 3">
    <name type="scientific">Candidatus Xenolissoclinum pacificiensis L6</name>
    <dbReference type="NCBI Taxonomy" id="1401685"/>
    <lineage>
        <taxon>Bacteria</taxon>
        <taxon>Pseudomonadati</taxon>
        <taxon>Pseudomonadota</taxon>
        <taxon>Alphaproteobacteria</taxon>
        <taxon>Rickettsiales</taxon>
        <taxon>Anaplasmataceae</taxon>
        <taxon>Candidatus Xenolissoclinum</taxon>
    </lineage>
</organism>
<evidence type="ECO:0000313" key="3">
    <source>
        <dbReference type="Proteomes" id="UP000018951"/>
    </source>
</evidence>
<evidence type="ECO:0000313" key="2">
    <source>
        <dbReference type="EMBL" id="ETO91649.1"/>
    </source>
</evidence>
<reference evidence="2 3" key="1">
    <citation type="journal article" date="2013" name="PLoS ONE">
        <title>Bacterial endosymbiosis in a chordate host: long-term co-evolution and conservation of secondary metabolism.</title>
        <authorList>
            <person name="Kwan J.C."/>
            <person name="Schmidt E.W."/>
        </authorList>
    </citation>
    <scope>NUCLEOTIDE SEQUENCE [LARGE SCALE GENOMIC DNA]</scope>
    <source>
        <strain evidence="3">L6</strain>
    </source>
</reference>
<proteinExistence type="predicted"/>
<accession>W2V082</accession>